<evidence type="ECO:0000313" key="5">
    <source>
        <dbReference type="EMBL" id="MBE1509664.1"/>
    </source>
</evidence>
<dbReference type="PRINTS" id="PR00598">
    <property type="entry name" value="HTHMARR"/>
</dbReference>
<dbReference type="InterPro" id="IPR000835">
    <property type="entry name" value="HTH_MarR-typ"/>
</dbReference>
<proteinExistence type="predicted"/>
<dbReference type="SUPFAM" id="SSF46785">
    <property type="entry name" value="Winged helix' DNA-binding domain"/>
    <property type="match status" value="1"/>
</dbReference>
<dbReference type="Gene3D" id="1.10.10.10">
    <property type="entry name" value="Winged helix-like DNA-binding domain superfamily/Winged helix DNA-binding domain"/>
    <property type="match status" value="1"/>
</dbReference>
<comment type="caution">
    <text evidence="5">The sequence shown here is derived from an EMBL/GenBank/DDBJ whole genome shotgun (WGS) entry which is preliminary data.</text>
</comment>
<keyword evidence="1" id="KW-0805">Transcription regulation</keyword>
<keyword evidence="2" id="KW-0238">DNA-binding</keyword>
<dbReference type="PANTHER" id="PTHR42756">
    <property type="entry name" value="TRANSCRIPTIONAL REGULATOR, MARR"/>
    <property type="match status" value="1"/>
</dbReference>
<evidence type="ECO:0000259" key="4">
    <source>
        <dbReference type="PROSITE" id="PS50995"/>
    </source>
</evidence>
<keyword evidence="3" id="KW-0804">Transcription</keyword>
<feature type="domain" description="HTH marR-type" evidence="4">
    <location>
        <begin position="7"/>
        <end position="139"/>
    </location>
</feature>
<dbReference type="InterPro" id="IPR036388">
    <property type="entry name" value="WH-like_DNA-bd_sf"/>
</dbReference>
<gene>
    <name evidence="5" type="ORF">H4W29_006911</name>
</gene>
<reference evidence="5 6" key="1">
    <citation type="submission" date="2020-10" db="EMBL/GenBank/DDBJ databases">
        <title>Sequencing the genomes of 1000 actinobacteria strains.</title>
        <authorList>
            <person name="Klenk H.-P."/>
        </authorList>
    </citation>
    <scope>NUCLEOTIDE SEQUENCE [LARGE SCALE GENOMIC DNA]</scope>
    <source>
        <strain evidence="5 6">DSM 7307</strain>
    </source>
</reference>
<name>A0ABR9J2I3_RHIVS</name>
<sequence>MTDDKITTSFGSLISQTARYWRRVANLRLQPFGLTEATWLPLLRIARSPTPMHQKELAASLSLDNSSVVRLIDNLEKAGLVERREGEDRRAKEILLTEEGRRTVEAVERVAQGIREEALALLPREDIETTWRVLDHISDVLARQLEEPEQ</sequence>
<dbReference type="SMART" id="SM00347">
    <property type="entry name" value="HTH_MARR"/>
    <property type="match status" value="1"/>
</dbReference>
<dbReference type="RefSeq" id="WP_112968139.1">
    <property type="nucleotide sequence ID" value="NZ_BAAAVL010000008.1"/>
</dbReference>
<evidence type="ECO:0000256" key="2">
    <source>
        <dbReference type="ARBA" id="ARBA00023125"/>
    </source>
</evidence>
<organism evidence="5 6">
    <name type="scientific">Rhizobium viscosum</name>
    <name type="common">Arthrobacter viscosus</name>
    <dbReference type="NCBI Taxonomy" id="1673"/>
    <lineage>
        <taxon>Bacteria</taxon>
        <taxon>Pseudomonadati</taxon>
        <taxon>Pseudomonadota</taxon>
        <taxon>Alphaproteobacteria</taxon>
        <taxon>Hyphomicrobiales</taxon>
        <taxon>Rhizobiaceae</taxon>
        <taxon>Rhizobium/Agrobacterium group</taxon>
        <taxon>Rhizobium</taxon>
    </lineage>
</organism>
<dbReference type="Proteomes" id="UP000620262">
    <property type="component" value="Unassembled WGS sequence"/>
</dbReference>
<evidence type="ECO:0000256" key="3">
    <source>
        <dbReference type="ARBA" id="ARBA00023163"/>
    </source>
</evidence>
<dbReference type="PROSITE" id="PS50995">
    <property type="entry name" value="HTH_MARR_2"/>
    <property type="match status" value="1"/>
</dbReference>
<dbReference type="InterPro" id="IPR036390">
    <property type="entry name" value="WH_DNA-bd_sf"/>
</dbReference>
<dbReference type="EMBL" id="JADBEC010000003">
    <property type="protein sequence ID" value="MBE1509664.1"/>
    <property type="molecule type" value="Genomic_DNA"/>
</dbReference>
<evidence type="ECO:0000256" key="1">
    <source>
        <dbReference type="ARBA" id="ARBA00023015"/>
    </source>
</evidence>
<dbReference type="PANTHER" id="PTHR42756:SF1">
    <property type="entry name" value="TRANSCRIPTIONAL REPRESSOR OF EMRAB OPERON"/>
    <property type="match status" value="1"/>
</dbReference>
<accession>A0ABR9J2I3</accession>
<evidence type="ECO:0000313" key="6">
    <source>
        <dbReference type="Proteomes" id="UP000620262"/>
    </source>
</evidence>
<keyword evidence="6" id="KW-1185">Reference proteome</keyword>
<dbReference type="Pfam" id="PF12802">
    <property type="entry name" value="MarR_2"/>
    <property type="match status" value="1"/>
</dbReference>
<protein>
    <submittedName>
        <fullName evidence="5">MarR family transcriptional regulator for hemolysin</fullName>
    </submittedName>
</protein>